<comment type="cofactor">
    <cofactor evidence="3">
        <name>Mn(2+)</name>
        <dbReference type="ChEBI" id="CHEBI:29035"/>
    </cofactor>
    <text evidence="3">Binds 2 manganese ions per subunit.</text>
</comment>
<dbReference type="GO" id="GO:0008783">
    <property type="term" value="F:agmatinase activity"/>
    <property type="evidence" value="ECO:0007669"/>
    <property type="project" value="TreeGrafter"/>
</dbReference>
<dbReference type="InterPro" id="IPR006035">
    <property type="entry name" value="Ureohydrolase"/>
</dbReference>
<dbReference type="AlphaFoldDB" id="A0A1M7IFA6"/>
<comment type="similarity">
    <text evidence="4">Belongs to the arginase family.</text>
</comment>
<organism evidence="5 6">
    <name type="scientific">Lacicoccus alkaliphilus DSM 16010</name>
    <dbReference type="NCBI Taxonomy" id="1123231"/>
    <lineage>
        <taxon>Bacteria</taxon>
        <taxon>Bacillati</taxon>
        <taxon>Bacillota</taxon>
        <taxon>Bacilli</taxon>
        <taxon>Bacillales</taxon>
        <taxon>Salinicoccaceae</taxon>
        <taxon>Lacicoccus</taxon>
    </lineage>
</organism>
<sequence>MAEKNIYGNTPPMLGAKNLTDAGEYDTDVIFYGIPWEASSTWGDYTGVELGPKQMRLSSARYSTYLPELDHINVEDHLTFGDVGDVAVNPHNVPETVDNIEGFADDLWSSGKFLVGLGGDHSVTYPILKSLTKTGKKVGIIHLDSHYDNNEEFEGDKYARSTPFKRLYETEGIRNESMIHTGIKGPRNKPENGKAAEEAGAVTLTINDIRAQDDLRAYANEIYDMAAKDVDVVYLTICSDVLDFAFNPGGPVDGNGLNSYELLTMIYEFGKRGLCGMDYVEVYPMQDANQNSAHFVSTAVLYVLAGHVQGDHHNK</sequence>
<evidence type="ECO:0000256" key="4">
    <source>
        <dbReference type="PROSITE-ProRule" id="PRU00742"/>
    </source>
</evidence>
<evidence type="ECO:0000313" key="6">
    <source>
        <dbReference type="Proteomes" id="UP000184206"/>
    </source>
</evidence>
<feature type="binding site" evidence="3">
    <location>
        <position position="240"/>
    </location>
    <ligand>
        <name>Mn(2+)</name>
        <dbReference type="ChEBI" id="CHEBI:29035"/>
        <label>1</label>
    </ligand>
</feature>
<keyword evidence="6" id="KW-1185">Reference proteome</keyword>
<accession>A0A1M7IFA6</accession>
<dbReference type="EMBL" id="FRCF01000010">
    <property type="protein sequence ID" value="SHM39454.1"/>
    <property type="molecule type" value="Genomic_DNA"/>
</dbReference>
<dbReference type="PANTHER" id="PTHR11358">
    <property type="entry name" value="ARGINASE/AGMATINASE"/>
    <property type="match status" value="1"/>
</dbReference>
<evidence type="ECO:0000256" key="1">
    <source>
        <dbReference type="ARBA" id="ARBA00022723"/>
    </source>
</evidence>
<dbReference type="GO" id="GO:0046872">
    <property type="term" value="F:metal ion binding"/>
    <property type="evidence" value="ECO:0007669"/>
    <property type="project" value="UniProtKB-KW"/>
</dbReference>
<feature type="binding site" evidence="3">
    <location>
        <position position="144"/>
    </location>
    <ligand>
        <name>Mn(2+)</name>
        <dbReference type="ChEBI" id="CHEBI:29035"/>
        <label>1</label>
    </ligand>
</feature>
<dbReference type="PROSITE" id="PS51409">
    <property type="entry name" value="ARGINASE_2"/>
    <property type="match status" value="1"/>
</dbReference>
<dbReference type="GO" id="GO:0033389">
    <property type="term" value="P:putrescine biosynthetic process from arginine, via agmatine"/>
    <property type="evidence" value="ECO:0007669"/>
    <property type="project" value="TreeGrafter"/>
</dbReference>
<feature type="binding site" evidence="3">
    <location>
        <position position="148"/>
    </location>
    <ligand>
        <name>Mn(2+)</name>
        <dbReference type="ChEBI" id="CHEBI:29035"/>
        <label>1</label>
    </ligand>
</feature>
<name>A0A1M7IFA6_9BACL</name>
<dbReference type="Proteomes" id="UP000184206">
    <property type="component" value="Unassembled WGS sequence"/>
</dbReference>
<reference evidence="5 6" key="1">
    <citation type="submission" date="2016-11" db="EMBL/GenBank/DDBJ databases">
        <authorList>
            <person name="Jaros S."/>
            <person name="Januszkiewicz K."/>
            <person name="Wedrychowicz H."/>
        </authorList>
    </citation>
    <scope>NUCLEOTIDE SEQUENCE [LARGE SCALE GENOMIC DNA]</scope>
    <source>
        <strain evidence="5 6">DSM 16010</strain>
    </source>
</reference>
<dbReference type="STRING" id="1123231.SAMN02745189_02079"/>
<dbReference type="InterPro" id="IPR023696">
    <property type="entry name" value="Ureohydrolase_dom_sf"/>
</dbReference>
<dbReference type="PIRSF" id="PIRSF036979">
    <property type="entry name" value="Arginase"/>
    <property type="match status" value="1"/>
</dbReference>
<feature type="binding site" evidence="3">
    <location>
        <position position="238"/>
    </location>
    <ligand>
        <name>Mn(2+)</name>
        <dbReference type="ChEBI" id="CHEBI:29035"/>
        <label>1</label>
    </ligand>
</feature>
<keyword evidence="3" id="KW-0464">Manganese</keyword>
<keyword evidence="1 3" id="KW-0479">Metal-binding</keyword>
<dbReference type="CDD" id="cd09990">
    <property type="entry name" value="Agmatinase-like"/>
    <property type="match status" value="1"/>
</dbReference>
<proteinExistence type="inferred from homology"/>
<evidence type="ECO:0000256" key="2">
    <source>
        <dbReference type="ARBA" id="ARBA00022801"/>
    </source>
</evidence>
<protein>
    <submittedName>
        <fullName evidence="5">Agmatinase</fullName>
    </submittedName>
</protein>
<evidence type="ECO:0000256" key="3">
    <source>
        <dbReference type="PIRSR" id="PIRSR036979-1"/>
    </source>
</evidence>
<dbReference type="Gene3D" id="3.40.800.10">
    <property type="entry name" value="Ureohydrolase domain"/>
    <property type="match status" value="1"/>
</dbReference>
<gene>
    <name evidence="5" type="ORF">SAMN02745189_02079</name>
</gene>
<dbReference type="SUPFAM" id="SSF52768">
    <property type="entry name" value="Arginase/deacetylase"/>
    <property type="match status" value="1"/>
</dbReference>
<dbReference type="Pfam" id="PF00491">
    <property type="entry name" value="Arginase"/>
    <property type="match status" value="1"/>
</dbReference>
<feature type="binding site" evidence="3">
    <location>
        <position position="146"/>
    </location>
    <ligand>
        <name>Mn(2+)</name>
        <dbReference type="ChEBI" id="CHEBI:29035"/>
        <label>1</label>
    </ligand>
</feature>
<keyword evidence="2" id="KW-0378">Hydrolase</keyword>
<dbReference type="PANTHER" id="PTHR11358:SF26">
    <property type="entry name" value="GUANIDINO ACID HYDROLASE, MITOCHONDRIAL"/>
    <property type="match status" value="1"/>
</dbReference>
<feature type="binding site" evidence="3">
    <location>
        <position position="121"/>
    </location>
    <ligand>
        <name>Mn(2+)</name>
        <dbReference type="ChEBI" id="CHEBI:29035"/>
        <label>1</label>
    </ligand>
</feature>
<evidence type="ECO:0000313" key="5">
    <source>
        <dbReference type="EMBL" id="SHM39454.1"/>
    </source>
</evidence>